<dbReference type="Proteomes" id="UP000279422">
    <property type="component" value="Unassembled WGS sequence"/>
</dbReference>
<proteinExistence type="predicted"/>
<feature type="domain" description="Glycosyl hydrolase family 95 catalytic" evidence="2">
    <location>
        <begin position="429"/>
        <end position="552"/>
    </location>
</feature>
<dbReference type="InterPro" id="IPR008928">
    <property type="entry name" value="6-hairpin_glycosidase_sf"/>
</dbReference>
<feature type="domain" description="DUF5703" evidence="1">
    <location>
        <begin position="23"/>
        <end position="163"/>
    </location>
</feature>
<dbReference type="InterPro" id="IPR012341">
    <property type="entry name" value="6hp_glycosidase-like_sf"/>
</dbReference>
<dbReference type="InterPro" id="IPR054363">
    <property type="entry name" value="GH95_cat"/>
</dbReference>
<dbReference type="PANTHER" id="PTHR31084">
    <property type="entry name" value="ALPHA-L-FUCOSIDASE 2"/>
    <property type="match status" value="1"/>
</dbReference>
<dbReference type="InterPro" id="IPR013780">
    <property type="entry name" value="Glyco_hydro_b"/>
</dbReference>
<dbReference type="EMBL" id="QMPZ01000081">
    <property type="protein sequence ID" value="RLE08749.1"/>
    <property type="molecule type" value="Genomic_DNA"/>
</dbReference>
<dbReference type="InterPro" id="IPR043757">
    <property type="entry name" value="DUF5703_N"/>
</dbReference>
<dbReference type="AlphaFoldDB" id="A0A497E3J1"/>
<dbReference type="PANTHER" id="PTHR31084:SF0">
    <property type="entry name" value="ALPHA-L-FUCOSIDASE 2"/>
    <property type="match status" value="1"/>
</dbReference>
<keyword evidence="3" id="KW-0378">Hydrolase</keyword>
<sequence length="828" mass="93997">MKNSEISVDYRALVSRADIAYFSPTTESAEGLPIGNGRMGTLIWTANNSLNMQINRVDVFAQNSYSESGTDYCGGCGKIEVDFGEPVFKPAKNFEEYLSVYEGLLTISGDLVKAEAFAWNEEDVIVVRINDERKNPLPININLRMLRPAANRKTRYHKANSTFCQRDDKIILLQEFSEKEFFCSSVVEIGVVGRRTAVRKNRETIFLTVEPGSEPFTILISTFQSFDRNKDIISEAMSKLEAAGKLGFEEMLSETRAWWKSFWEKSFLHLHSSDGVADFVERCYTYHLYLMASSSRGKFPPKFNGMLWTTNGDEREWGAQYWLWNEEAMYYPLFAANHLELTDPYFDMYSGMLDNAKVAARQRWKSKGIFIPETVAFDGPEVLPEEIAGIFRAVLLGKLSYDKMPEKFCIFGNSKSGFSHIGNIFLSEQQWAWISHIVSGAAELGLQYWQRYQLTGDTEWLRNRAYPMIKGAVEFYRNFPKMKKEEDGFYHLYNTNVHETFWGVKDSIFDLAAIRGAIPLAIRASEILGVDEDLRPKWRELLEKLAPYPLNEEEGSAFGLGPGTWAACRKPTATGKMNVEQVWLAPVLFEDWTLETEDEIMSRTAQLTYENLPARKMLLEGVRVAGWSRIAVFSSRMGREDDLEILLPTFLATTLNGCPNALFRGEGVQAMCPENLGLASYALQEALLQSLPPKPGEVPVIRLYPAWPKSWDAQFSLLARGGFMVTSEFKRGKVQFVGIKSLLGEECLLRNSWPGSAVDIYRNGRYSEELSGELLEFSTVKNEEIIIVPKGKNITDLKVRVAPSRGTGIWELKHRIADKELNIIVGKR</sequence>
<name>A0A497E3J1_UNCAE</name>
<organism evidence="3 4">
    <name type="scientific">Aerophobetes bacterium</name>
    <dbReference type="NCBI Taxonomy" id="2030807"/>
    <lineage>
        <taxon>Bacteria</taxon>
        <taxon>Candidatus Aerophobota</taxon>
    </lineage>
</organism>
<feature type="domain" description="Glycosyl hydrolase family 95 catalytic" evidence="2">
    <location>
        <begin position="278"/>
        <end position="372"/>
    </location>
</feature>
<evidence type="ECO:0000259" key="2">
    <source>
        <dbReference type="Pfam" id="PF22124"/>
    </source>
</evidence>
<protein>
    <submittedName>
        <fullName evidence="3">Glycoside hydrolase</fullName>
    </submittedName>
</protein>
<reference evidence="3 4" key="1">
    <citation type="submission" date="2018-06" db="EMBL/GenBank/DDBJ databases">
        <title>Extensive metabolic versatility and redundancy in microbially diverse, dynamic hydrothermal sediments.</title>
        <authorList>
            <person name="Dombrowski N."/>
            <person name="Teske A."/>
            <person name="Baker B.J."/>
        </authorList>
    </citation>
    <scope>NUCLEOTIDE SEQUENCE [LARGE SCALE GENOMIC DNA]</scope>
    <source>
        <strain evidence="3">B47_G16</strain>
    </source>
</reference>
<accession>A0A497E3J1</accession>
<dbReference type="Pfam" id="PF22124">
    <property type="entry name" value="Glyco_hydro_95_cat"/>
    <property type="match status" value="2"/>
</dbReference>
<evidence type="ECO:0000313" key="3">
    <source>
        <dbReference type="EMBL" id="RLE08749.1"/>
    </source>
</evidence>
<dbReference type="Gene3D" id="1.50.10.10">
    <property type="match status" value="1"/>
</dbReference>
<dbReference type="GO" id="GO:0004560">
    <property type="term" value="F:alpha-L-fucosidase activity"/>
    <property type="evidence" value="ECO:0007669"/>
    <property type="project" value="TreeGrafter"/>
</dbReference>
<evidence type="ECO:0000259" key="1">
    <source>
        <dbReference type="Pfam" id="PF18961"/>
    </source>
</evidence>
<dbReference type="SUPFAM" id="SSF48208">
    <property type="entry name" value="Six-hairpin glycosidases"/>
    <property type="match status" value="1"/>
</dbReference>
<gene>
    <name evidence="3" type="ORF">DRJ00_05760</name>
</gene>
<evidence type="ECO:0000313" key="4">
    <source>
        <dbReference type="Proteomes" id="UP000279422"/>
    </source>
</evidence>
<comment type="caution">
    <text evidence="3">The sequence shown here is derived from an EMBL/GenBank/DDBJ whole genome shotgun (WGS) entry which is preliminary data.</text>
</comment>
<dbReference type="GO" id="GO:0005975">
    <property type="term" value="P:carbohydrate metabolic process"/>
    <property type="evidence" value="ECO:0007669"/>
    <property type="project" value="InterPro"/>
</dbReference>
<dbReference type="Gene3D" id="2.60.40.1180">
    <property type="entry name" value="Golgi alpha-mannosidase II"/>
    <property type="match status" value="1"/>
</dbReference>
<dbReference type="Pfam" id="PF18961">
    <property type="entry name" value="DUF5703_N"/>
    <property type="match status" value="1"/>
</dbReference>